<name>Q02BJ6_SOLUE</name>
<accession>Q02BJ6</accession>
<dbReference type="AlphaFoldDB" id="Q02BJ6"/>
<protein>
    <submittedName>
        <fullName evidence="1">Uncharacterized protein</fullName>
    </submittedName>
</protein>
<proteinExistence type="predicted"/>
<dbReference type="KEGG" id="sus:Acid_0564"/>
<sequence length="584" mass="64147">MRGVATRDFAIRMPSPDPVPYISIVVAAPAGLPPEQLEALIDRWNRRSAAFGLSSELIVVPCGQSDSAARNAGIRKARGEFVLNTAIDLEFSDELMQFLAARRLQEGRLYRIDLHEGNRLHAREGSFRLTAEGFRENFEHDIVSQPGINLGEGWFPPERDRETGEIFRWIDDHAEVTLQAPAAGGAIALEVEPGPGVGPLPQVLRVFDTAGNQVASWTISGRATLQLWAPPAAAGGPQTFRLSPADGGRPLLDDLRILNFRFFRCDWVRFAFPAASPKSLLQLRPTLTRLATSGGFWSLAPAITLLRSTGGDVFGPGIEYWGQGWHRLEESGAEKFRWVSKGAEIVVPASGQAQDLFLLAEPGPSLNRRPFDLHVHGESGRRIGKSRVSGLTLLRISLPPASTPALLFLSPDQQGEALPGDSRVLNFRVFACACLPSERPLPARDSSLPAGWTAVTVGQIPAGVDWTARNKRHGSELAEIGKPVFLHVNACEFILMDREQWFDLRGLPEADDPPEYLNALFCYTAHFAGALEEVLREPLNIRRTHPSERAPAALDKDLIWLITQMRRWRAPAILNAPAAAAGWE</sequence>
<dbReference type="InParanoid" id="Q02BJ6"/>
<dbReference type="STRING" id="234267.Acid_0564"/>
<dbReference type="HOGENOM" id="CLU_466832_0_0_0"/>
<gene>
    <name evidence="1" type="ordered locus">Acid_0564</name>
</gene>
<evidence type="ECO:0000313" key="1">
    <source>
        <dbReference type="EMBL" id="ABJ81570.1"/>
    </source>
</evidence>
<organism evidence="1">
    <name type="scientific">Solibacter usitatus (strain Ellin6076)</name>
    <dbReference type="NCBI Taxonomy" id="234267"/>
    <lineage>
        <taxon>Bacteria</taxon>
        <taxon>Pseudomonadati</taxon>
        <taxon>Acidobacteriota</taxon>
        <taxon>Terriglobia</taxon>
        <taxon>Bryobacterales</taxon>
        <taxon>Solibacteraceae</taxon>
        <taxon>Candidatus Solibacter</taxon>
    </lineage>
</organism>
<dbReference type="EMBL" id="CP000473">
    <property type="protein sequence ID" value="ABJ81570.1"/>
    <property type="molecule type" value="Genomic_DNA"/>
</dbReference>
<reference evidence="1" key="1">
    <citation type="submission" date="2006-10" db="EMBL/GenBank/DDBJ databases">
        <title>Complete sequence of Solibacter usitatus Ellin6076.</title>
        <authorList>
            <consortium name="US DOE Joint Genome Institute"/>
            <person name="Copeland A."/>
            <person name="Lucas S."/>
            <person name="Lapidus A."/>
            <person name="Barry K."/>
            <person name="Detter J.C."/>
            <person name="Glavina del Rio T."/>
            <person name="Hammon N."/>
            <person name="Israni S."/>
            <person name="Dalin E."/>
            <person name="Tice H."/>
            <person name="Pitluck S."/>
            <person name="Thompson L.S."/>
            <person name="Brettin T."/>
            <person name="Bruce D."/>
            <person name="Han C."/>
            <person name="Tapia R."/>
            <person name="Gilna P."/>
            <person name="Schmutz J."/>
            <person name="Larimer F."/>
            <person name="Land M."/>
            <person name="Hauser L."/>
            <person name="Kyrpides N."/>
            <person name="Mikhailova N."/>
            <person name="Janssen P.H."/>
            <person name="Kuske C.R."/>
            <person name="Richardson P."/>
        </authorList>
    </citation>
    <scope>NUCLEOTIDE SEQUENCE</scope>
    <source>
        <strain evidence="1">Ellin6076</strain>
    </source>
</reference>